<sequence length="472" mass="52758">MTGATRVFRSFVILGGMRTGSNYLESTLNAVPEVAGYGELFNPEFIGRAQQQEFLGFDLAMRDADPLAFLAKVRAETRGLSGLRLFDDHDARVLAHVLDDPTCGKILLTRNPVESFVSLQIARETGQWKLGNARALRQSRVKFDLDAFESYLRDVQSFHEVIRNRLQVTGQAAFQIDYGDLGNVEVLNGLLAWLGLAARLDRPADQLKRQNPGPLQDKLTNPEVLDQVASRFDLLNLMRTPLSEPRRAPMGQGFIVSRGLGLVFMPIAGGPRDSLVQWMKGLIRGGVETGLNRNSYPKWRTARGNARAFTVLRHPMLRGWLAYQQLLRDDGQKVFLGHLQRMMRCELPSPEADAAAHRVGFLAFLRFVQMVQAGQTGLRTPARWTNQATLIEAMGQMQIPDLILREERLAEGLLFLGRQVGARRRPGYQDEAQDVDGLASVLTDELNGAARLAWARDYQSFGFSDWMPPQAG</sequence>
<keyword evidence="2" id="KW-1185">Reference proteome</keyword>
<dbReference type="InterPro" id="IPR027417">
    <property type="entry name" value="P-loop_NTPase"/>
</dbReference>
<accession>A0A918WIZ3</accession>
<evidence type="ECO:0000313" key="1">
    <source>
        <dbReference type="EMBL" id="GHC50175.1"/>
    </source>
</evidence>
<proteinExistence type="predicted"/>
<reference evidence="1" key="2">
    <citation type="submission" date="2020-09" db="EMBL/GenBank/DDBJ databases">
        <authorList>
            <person name="Sun Q."/>
            <person name="Kim S."/>
        </authorList>
    </citation>
    <scope>NUCLEOTIDE SEQUENCE</scope>
    <source>
        <strain evidence="1">KCTC 23310</strain>
    </source>
</reference>
<reference evidence="1" key="1">
    <citation type="journal article" date="2014" name="Int. J. Syst. Evol. Microbiol.">
        <title>Complete genome sequence of Corynebacterium casei LMG S-19264T (=DSM 44701T), isolated from a smear-ripened cheese.</title>
        <authorList>
            <consortium name="US DOE Joint Genome Institute (JGI-PGF)"/>
            <person name="Walter F."/>
            <person name="Albersmeier A."/>
            <person name="Kalinowski J."/>
            <person name="Ruckert C."/>
        </authorList>
    </citation>
    <scope>NUCLEOTIDE SEQUENCE</scope>
    <source>
        <strain evidence="1">KCTC 23310</strain>
    </source>
</reference>
<comment type="caution">
    <text evidence="1">The sequence shown here is derived from an EMBL/GenBank/DDBJ whole genome shotgun (WGS) entry which is preliminary data.</text>
</comment>
<protein>
    <recommendedName>
        <fullName evidence="3">Nodulation protein NodH</fullName>
    </recommendedName>
</protein>
<dbReference type="EMBL" id="BMYJ01000003">
    <property type="protein sequence ID" value="GHC50175.1"/>
    <property type="molecule type" value="Genomic_DNA"/>
</dbReference>
<gene>
    <name evidence="1" type="ORF">GCM10007315_10490</name>
</gene>
<evidence type="ECO:0000313" key="2">
    <source>
        <dbReference type="Proteomes" id="UP000638981"/>
    </source>
</evidence>
<dbReference type="Proteomes" id="UP000638981">
    <property type="component" value="Unassembled WGS sequence"/>
</dbReference>
<name>A0A918WIZ3_9RHOB</name>
<dbReference type="SUPFAM" id="SSF52540">
    <property type="entry name" value="P-loop containing nucleoside triphosphate hydrolases"/>
    <property type="match status" value="1"/>
</dbReference>
<evidence type="ECO:0008006" key="3">
    <source>
        <dbReference type="Google" id="ProtNLM"/>
    </source>
</evidence>
<dbReference type="AlphaFoldDB" id="A0A918WIZ3"/>
<dbReference type="Gene3D" id="3.40.50.300">
    <property type="entry name" value="P-loop containing nucleotide triphosphate hydrolases"/>
    <property type="match status" value="1"/>
</dbReference>
<organism evidence="1 2">
    <name type="scientific">Neogemmobacter tilapiae</name>
    <dbReference type="NCBI Taxonomy" id="875041"/>
    <lineage>
        <taxon>Bacteria</taxon>
        <taxon>Pseudomonadati</taxon>
        <taxon>Pseudomonadota</taxon>
        <taxon>Alphaproteobacteria</taxon>
        <taxon>Rhodobacterales</taxon>
        <taxon>Paracoccaceae</taxon>
        <taxon>Neogemmobacter</taxon>
    </lineage>
</organism>